<feature type="transmembrane region" description="Helical" evidence="1">
    <location>
        <begin position="20"/>
        <end position="38"/>
    </location>
</feature>
<evidence type="ECO:0000259" key="2">
    <source>
        <dbReference type="Pfam" id="PF09992"/>
    </source>
</evidence>
<evidence type="ECO:0000256" key="1">
    <source>
        <dbReference type="SAM" id="Phobius"/>
    </source>
</evidence>
<organism evidence="3 4">
    <name type="scientific">Paenibacillus allorhizoplanae</name>
    <dbReference type="NCBI Taxonomy" id="2905648"/>
    <lineage>
        <taxon>Bacteria</taxon>
        <taxon>Bacillati</taxon>
        <taxon>Bacillota</taxon>
        <taxon>Bacilli</taxon>
        <taxon>Bacillales</taxon>
        <taxon>Paenibacillaceae</taxon>
        <taxon>Paenibacillus</taxon>
    </lineage>
</organism>
<evidence type="ECO:0000313" key="4">
    <source>
        <dbReference type="Proteomes" id="UP000838821"/>
    </source>
</evidence>
<gene>
    <name evidence="3" type="ORF">PAECIP111891_06229</name>
</gene>
<dbReference type="EMBL" id="CAKMMW010000029">
    <property type="protein sequence ID" value="CAH1228012.1"/>
    <property type="molecule type" value="Genomic_DNA"/>
</dbReference>
<keyword evidence="1" id="KW-1133">Transmembrane helix</keyword>
<protein>
    <recommendedName>
        <fullName evidence="2">Phosphodiester glycosidase domain-containing protein</fullName>
    </recommendedName>
</protein>
<feature type="domain" description="Phosphodiester glycosidase" evidence="2">
    <location>
        <begin position="150"/>
        <end position="325"/>
    </location>
</feature>
<dbReference type="PANTHER" id="PTHR40446:SF2">
    <property type="entry name" value="N-ACETYLGLUCOSAMINE-1-PHOSPHODIESTER ALPHA-N-ACETYLGLUCOSAMINIDASE"/>
    <property type="match status" value="1"/>
</dbReference>
<sequence>MKLAGITYKHEQSVSWLKRSLFICLILVCLLVSFLFLTPPGSKIRLFLADTFIATQHREWAWIFVGVKKRDEMIQNVKQMSENNAIEKQDLNAITIQKQDGKIIDVEDIAGRGWVGKKMVVYDPRAIRVVVPSQVGQGETISSMVNRTGSLAGINGGGFDDPQGLGNGFAPIGVIMSGGKILYTSVDGTVPQQVVAFDNMGKLIIGKYSIDELLALHVTDAVSFYPRIIANGKALPVVGDGLNPRTAIGQRADGVVVIIVIDGRQTKSIGASLKDVQDLLLKEGCVNAGFLDGGASSEMVVGNDLITHPSSRYGERRLPSGLLIFEHPDQVDVANIWEGVTDIDPGGAYDNPGYLAEHNKKQLNK</sequence>
<reference evidence="3" key="1">
    <citation type="submission" date="2022-01" db="EMBL/GenBank/DDBJ databases">
        <authorList>
            <person name="Criscuolo A."/>
        </authorList>
    </citation>
    <scope>NUCLEOTIDE SEQUENCE</scope>
    <source>
        <strain evidence="3">CIP111891</strain>
    </source>
</reference>
<evidence type="ECO:0000313" key="3">
    <source>
        <dbReference type="EMBL" id="CAH1228012.1"/>
    </source>
</evidence>
<proteinExistence type="predicted"/>
<comment type="caution">
    <text evidence="3">The sequence shown here is derived from an EMBL/GenBank/DDBJ whole genome shotgun (WGS) entry which is preliminary data.</text>
</comment>
<keyword evidence="1" id="KW-0812">Transmembrane</keyword>
<dbReference type="Proteomes" id="UP000838821">
    <property type="component" value="Unassembled WGS sequence"/>
</dbReference>
<dbReference type="InterPro" id="IPR018711">
    <property type="entry name" value="NAGPA"/>
</dbReference>
<name>A0ABN8H470_9BACL</name>
<dbReference type="Pfam" id="PF09992">
    <property type="entry name" value="NAGPA"/>
    <property type="match status" value="1"/>
</dbReference>
<keyword evidence="4" id="KW-1185">Reference proteome</keyword>
<accession>A0ABN8H470</accession>
<keyword evidence="1" id="KW-0472">Membrane</keyword>
<dbReference type="PANTHER" id="PTHR40446">
    <property type="entry name" value="N-ACETYLGLUCOSAMINE-1-PHOSPHODIESTER ALPHA-N-ACETYLGLUCOSAMINIDASE"/>
    <property type="match status" value="1"/>
</dbReference>